<reference evidence="6" key="2">
    <citation type="submission" date="2020-05" db="UniProtKB">
        <authorList>
            <consortium name="EnsemblMetazoa"/>
        </authorList>
    </citation>
    <scope>IDENTIFICATION</scope>
    <source>
        <strain evidence="6">maculatus3</strain>
    </source>
</reference>
<dbReference type="EnsemblMetazoa" id="AMAM000573-RA">
    <property type="protein sequence ID" value="AMAM000573-PA"/>
    <property type="gene ID" value="AMAM000573"/>
</dbReference>
<feature type="domain" description="ZAD" evidence="5">
    <location>
        <begin position="1"/>
        <end position="62"/>
    </location>
</feature>
<dbReference type="Gene3D" id="3.40.1800.20">
    <property type="match status" value="1"/>
</dbReference>
<evidence type="ECO:0000313" key="6">
    <source>
        <dbReference type="EnsemblMetazoa" id="AMAM000573-PA"/>
    </source>
</evidence>
<evidence type="ECO:0000313" key="7">
    <source>
        <dbReference type="Proteomes" id="UP000075901"/>
    </source>
</evidence>
<evidence type="ECO:0000259" key="5">
    <source>
        <dbReference type="PROSITE" id="PS51915"/>
    </source>
</evidence>
<keyword evidence="2 4" id="KW-0863">Zinc-finger</keyword>
<comment type="caution">
    <text evidence="4">Lacks conserved residue(s) required for the propagation of feature annotation.</text>
</comment>
<dbReference type="VEuPathDB" id="VectorBase:AMAM000573"/>
<dbReference type="GO" id="GO:0005634">
    <property type="term" value="C:nucleus"/>
    <property type="evidence" value="ECO:0007669"/>
    <property type="project" value="InterPro"/>
</dbReference>
<dbReference type="Pfam" id="PF04500">
    <property type="entry name" value="FLYWCH"/>
    <property type="match status" value="1"/>
</dbReference>
<accession>A0A182S6E3</accession>
<dbReference type="SUPFAM" id="SSF57716">
    <property type="entry name" value="Glucocorticoid receptor-like (DNA-binding domain)"/>
    <property type="match status" value="1"/>
</dbReference>
<organism evidence="6 7">
    <name type="scientific">Anopheles maculatus</name>
    <dbReference type="NCBI Taxonomy" id="74869"/>
    <lineage>
        <taxon>Eukaryota</taxon>
        <taxon>Metazoa</taxon>
        <taxon>Ecdysozoa</taxon>
        <taxon>Arthropoda</taxon>
        <taxon>Hexapoda</taxon>
        <taxon>Insecta</taxon>
        <taxon>Pterygota</taxon>
        <taxon>Neoptera</taxon>
        <taxon>Endopterygota</taxon>
        <taxon>Diptera</taxon>
        <taxon>Nematocera</taxon>
        <taxon>Culicoidea</taxon>
        <taxon>Culicidae</taxon>
        <taxon>Anophelinae</taxon>
        <taxon>Anopheles</taxon>
        <taxon>Anopheles maculatus group</taxon>
    </lineage>
</organism>
<evidence type="ECO:0000256" key="4">
    <source>
        <dbReference type="PROSITE-ProRule" id="PRU01263"/>
    </source>
</evidence>
<dbReference type="InterPro" id="IPR007588">
    <property type="entry name" value="Znf_FLYWCH"/>
</dbReference>
<protein>
    <recommendedName>
        <fullName evidence="5">ZAD domain-containing protein</fullName>
    </recommendedName>
</protein>
<dbReference type="SMART" id="SM00868">
    <property type="entry name" value="zf-AD"/>
    <property type="match status" value="1"/>
</dbReference>
<sequence length="280" mass="32242">MFPANEPVNDELLRKIYECAAVRISYEYDQSSVICIKCIVDVEQFYAFKQRCMESDSLFQKMRLDCNERGLDESEFDNVALPEAEFMEPITNLESPQQYDATRPLDSFIGGTSKLLHVGYNYRIVRVNDETDVLVYRKHRFYKSTKATDWNRWICVANGSDSCPARLTIASKTGFPLALFTKHIRHNHSETVVQMIDSVESRHEEAVQILPSYTLVLDADRRLRLLAEGYRYRLRQAFCGAGKSLWCCVRSDCAACIELSYDDVRMCTAGDLPHSHEVEE</sequence>
<dbReference type="Pfam" id="PF07776">
    <property type="entry name" value="zf-AD"/>
    <property type="match status" value="1"/>
</dbReference>
<keyword evidence="3" id="KW-0862">Zinc</keyword>
<dbReference type="AlphaFoldDB" id="A0A182S6E3"/>
<dbReference type="GO" id="GO:0008270">
    <property type="term" value="F:zinc ion binding"/>
    <property type="evidence" value="ECO:0007669"/>
    <property type="project" value="UniProtKB-KW"/>
</dbReference>
<reference evidence="7" key="1">
    <citation type="submission" date="2013-09" db="EMBL/GenBank/DDBJ databases">
        <title>The Genome Sequence of Anopheles maculatus species B.</title>
        <authorList>
            <consortium name="The Broad Institute Genomics Platform"/>
            <person name="Neafsey D.E."/>
            <person name="Besansky N."/>
            <person name="Howell P."/>
            <person name="Walton C."/>
            <person name="Young S.K."/>
            <person name="Zeng Q."/>
            <person name="Gargeya S."/>
            <person name="Fitzgerald M."/>
            <person name="Haas B."/>
            <person name="Abouelleil A."/>
            <person name="Allen A.W."/>
            <person name="Alvarado L."/>
            <person name="Arachchi H.M."/>
            <person name="Berlin A.M."/>
            <person name="Chapman S.B."/>
            <person name="Gainer-Dewar J."/>
            <person name="Goldberg J."/>
            <person name="Griggs A."/>
            <person name="Gujja S."/>
            <person name="Hansen M."/>
            <person name="Howarth C."/>
            <person name="Imamovic A."/>
            <person name="Ireland A."/>
            <person name="Larimer J."/>
            <person name="McCowan C."/>
            <person name="Murphy C."/>
            <person name="Pearson M."/>
            <person name="Poon T.W."/>
            <person name="Priest M."/>
            <person name="Roberts A."/>
            <person name="Saif S."/>
            <person name="Shea T."/>
            <person name="Sisk P."/>
            <person name="Sykes S."/>
            <person name="Wortman J."/>
            <person name="Nusbaum C."/>
            <person name="Birren B."/>
        </authorList>
    </citation>
    <scope>NUCLEOTIDE SEQUENCE [LARGE SCALE GENOMIC DNA]</scope>
    <source>
        <strain evidence="7">maculatus3</strain>
    </source>
</reference>
<dbReference type="Proteomes" id="UP000075901">
    <property type="component" value="Unassembled WGS sequence"/>
</dbReference>
<evidence type="ECO:0000256" key="1">
    <source>
        <dbReference type="ARBA" id="ARBA00022723"/>
    </source>
</evidence>
<dbReference type="InterPro" id="IPR012934">
    <property type="entry name" value="Znf_AD"/>
</dbReference>
<evidence type="ECO:0000256" key="2">
    <source>
        <dbReference type="ARBA" id="ARBA00022771"/>
    </source>
</evidence>
<keyword evidence="1" id="KW-0479">Metal-binding</keyword>
<keyword evidence="7" id="KW-1185">Reference proteome</keyword>
<dbReference type="Gene3D" id="2.20.25.240">
    <property type="match status" value="1"/>
</dbReference>
<proteinExistence type="predicted"/>
<name>A0A182S6E3_9DIPT</name>
<dbReference type="PROSITE" id="PS51915">
    <property type="entry name" value="ZAD"/>
    <property type="match status" value="1"/>
</dbReference>
<evidence type="ECO:0000256" key="3">
    <source>
        <dbReference type="ARBA" id="ARBA00022833"/>
    </source>
</evidence>